<keyword evidence="4" id="KW-0010">Activator</keyword>
<dbReference type="InterPro" id="IPR005119">
    <property type="entry name" value="LysR_subst-bd"/>
</dbReference>
<evidence type="ECO:0000256" key="4">
    <source>
        <dbReference type="ARBA" id="ARBA00023159"/>
    </source>
</evidence>
<name>A0ABS7XFB8_9GAMM</name>
<gene>
    <name evidence="7" type="ORF">I4W93_019340</name>
</gene>
<dbReference type="InterPro" id="IPR036388">
    <property type="entry name" value="WH-like_DNA-bd_sf"/>
</dbReference>
<dbReference type="Pfam" id="PF03466">
    <property type="entry name" value="LysR_substrate"/>
    <property type="match status" value="1"/>
</dbReference>
<dbReference type="SUPFAM" id="SSF53850">
    <property type="entry name" value="Periplasmic binding protein-like II"/>
    <property type="match status" value="1"/>
</dbReference>
<keyword evidence="2" id="KW-0805">Transcription regulation</keyword>
<dbReference type="InterPro" id="IPR036390">
    <property type="entry name" value="WH_DNA-bd_sf"/>
</dbReference>
<dbReference type="Gene3D" id="3.40.190.10">
    <property type="entry name" value="Periplasmic binding protein-like II"/>
    <property type="match status" value="2"/>
</dbReference>
<protein>
    <submittedName>
        <fullName evidence="7">LysR family transcriptional regulator</fullName>
    </submittedName>
</protein>
<evidence type="ECO:0000256" key="1">
    <source>
        <dbReference type="ARBA" id="ARBA00009437"/>
    </source>
</evidence>
<dbReference type="PANTHER" id="PTHR30346:SF26">
    <property type="entry name" value="HYDROGEN PEROXIDE-INDUCIBLE GENES ACTIVATOR"/>
    <property type="match status" value="1"/>
</dbReference>
<dbReference type="Proteomes" id="UP000663814">
    <property type="component" value="Unassembled WGS sequence"/>
</dbReference>
<proteinExistence type="inferred from homology"/>
<dbReference type="InterPro" id="IPR000847">
    <property type="entry name" value="LysR_HTH_N"/>
</dbReference>
<dbReference type="CDD" id="cd05466">
    <property type="entry name" value="PBP2_LTTR_substrate"/>
    <property type="match status" value="1"/>
</dbReference>
<sequence>MDIRQLNYFVAVYEQGSVSAAARQCCVAQPSLSSALRQLEQELGVSLFTRLPKGVTPTEDGDKLYGHAGRLLSQLQSLKASFSQPVARVKFRLGLIRALGVERMSQLLREFSNSLPGLELHLVEPDELCDARIITPQLLKAGEAFAPIWHDNYLLALPPGSPLSLQAQIELEEFEQLPLIKRTPCDAWNTLYPELVRRGIKADIRADIQTIEYALGLVSAGVGCALVPDFDNMQQRNDVILRPVNELKLERTIGLAYPKNSNTGPLAMLLQQCLQASNR</sequence>
<evidence type="ECO:0000313" key="8">
    <source>
        <dbReference type="Proteomes" id="UP000663814"/>
    </source>
</evidence>
<keyword evidence="5" id="KW-0804">Transcription</keyword>
<organism evidence="7 8">
    <name type="scientific">Rheinheimera maricola</name>
    <dbReference type="NCBI Taxonomy" id="2793282"/>
    <lineage>
        <taxon>Bacteria</taxon>
        <taxon>Pseudomonadati</taxon>
        <taxon>Pseudomonadota</taxon>
        <taxon>Gammaproteobacteria</taxon>
        <taxon>Chromatiales</taxon>
        <taxon>Chromatiaceae</taxon>
        <taxon>Rheinheimera</taxon>
    </lineage>
</organism>
<evidence type="ECO:0000256" key="3">
    <source>
        <dbReference type="ARBA" id="ARBA00023125"/>
    </source>
</evidence>
<comment type="similarity">
    <text evidence="1">Belongs to the LysR transcriptional regulatory family.</text>
</comment>
<dbReference type="PRINTS" id="PR00039">
    <property type="entry name" value="HTHLYSR"/>
</dbReference>
<dbReference type="Pfam" id="PF00126">
    <property type="entry name" value="HTH_1"/>
    <property type="match status" value="1"/>
</dbReference>
<dbReference type="PROSITE" id="PS50931">
    <property type="entry name" value="HTH_LYSR"/>
    <property type="match status" value="1"/>
</dbReference>
<feature type="domain" description="HTH lysR-type" evidence="6">
    <location>
        <begin position="1"/>
        <end position="58"/>
    </location>
</feature>
<evidence type="ECO:0000259" key="6">
    <source>
        <dbReference type="PROSITE" id="PS50931"/>
    </source>
</evidence>
<reference evidence="7 8" key="1">
    <citation type="submission" date="2021-08" db="EMBL/GenBank/DDBJ databases">
        <title>Rheinheimera aquimaris sp. nov., isolated from seawater of the East Sea in Korea.</title>
        <authorList>
            <person name="Kim K.H."/>
            <person name="Wenting R."/>
            <person name="Kim K.R."/>
            <person name="Jeon C.O."/>
        </authorList>
    </citation>
    <scope>NUCLEOTIDE SEQUENCE [LARGE SCALE GENOMIC DNA]</scope>
    <source>
        <strain evidence="7 8">MA-13</strain>
    </source>
</reference>
<keyword evidence="3" id="KW-0238">DNA-binding</keyword>
<keyword evidence="8" id="KW-1185">Reference proteome</keyword>
<comment type="caution">
    <text evidence="7">The sequence shown here is derived from an EMBL/GenBank/DDBJ whole genome shotgun (WGS) entry which is preliminary data.</text>
</comment>
<dbReference type="Gene3D" id="1.10.10.10">
    <property type="entry name" value="Winged helix-like DNA-binding domain superfamily/Winged helix DNA-binding domain"/>
    <property type="match status" value="1"/>
</dbReference>
<dbReference type="EMBL" id="JAERPS020000010">
    <property type="protein sequence ID" value="MBZ9613755.1"/>
    <property type="molecule type" value="Genomic_DNA"/>
</dbReference>
<dbReference type="PANTHER" id="PTHR30346">
    <property type="entry name" value="TRANSCRIPTIONAL DUAL REGULATOR HCAR-RELATED"/>
    <property type="match status" value="1"/>
</dbReference>
<evidence type="ECO:0000313" key="7">
    <source>
        <dbReference type="EMBL" id="MBZ9613755.1"/>
    </source>
</evidence>
<evidence type="ECO:0000256" key="5">
    <source>
        <dbReference type="ARBA" id="ARBA00023163"/>
    </source>
</evidence>
<dbReference type="RefSeq" id="WP_205313446.1">
    <property type="nucleotide sequence ID" value="NZ_JAERPS020000010.1"/>
</dbReference>
<accession>A0ABS7XFB8</accession>
<dbReference type="SUPFAM" id="SSF46785">
    <property type="entry name" value="Winged helix' DNA-binding domain"/>
    <property type="match status" value="1"/>
</dbReference>
<evidence type="ECO:0000256" key="2">
    <source>
        <dbReference type="ARBA" id="ARBA00023015"/>
    </source>
</evidence>